<evidence type="ECO:0000256" key="1">
    <source>
        <dbReference type="ARBA" id="ARBA00022729"/>
    </source>
</evidence>
<keyword evidence="3" id="KW-1185">Reference proteome</keyword>
<dbReference type="PANTHER" id="PTHR46580">
    <property type="entry name" value="SENSOR KINASE-RELATED"/>
    <property type="match status" value="1"/>
</dbReference>
<organism evidence="2 3">
    <name type="scientific">Sphingomonas sinipercae</name>
    <dbReference type="NCBI Taxonomy" id="2714944"/>
    <lineage>
        <taxon>Bacteria</taxon>
        <taxon>Pseudomonadati</taxon>
        <taxon>Pseudomonadota</taxon>
        <taxon>Alphaproteobacteria</taxon>
        <taxon>Sphingomonadales</taxon>
        <taxon>Sphingomonadaceae</taxon>
        <taxon>Sphingomonas</taxon>
    </lineage>
</organism>
<dbReference type="PANTHER" id="PTHR46580:SF2">
    <property type="entry name" value="MAM DOMAIN-CONTAINING PROTEIN"/>
    <property type="match status" value="1"/>
</dbReference>
<dbReference type="Pfam" id="PF13517">
    <property type="entry name" value="FG-GAP_3"/>
    <property type="match status" value="2"/>
</dbReference>
<dbReference type="EMBL" id="CP049871">
    <property type="protein sequence ID" value="QIL02770.1"/>
    <property type="molecule type" value="Genomic_DNA"/>
</dbReference>
<evidence type="ECO:0000313" key="3">
    <source>
        <dbReference type="Proteomes" id="UP000502502"/>
    </source>
</evidence>
<sequence length="317" mass="34461">MPRIDFDGDGRDDIIFRNTETGAVSNWRGGLHAEFTYNEAAGMDTYAVGDLVAIGDFDGDGRSDTLWMTADGNVSVSYTVEDGAFYLAWTLSQVTKVPAGWQVAGTGDFDGDSIDDIVWRAADGSVITWLGKDQFQGDGPGGNLLIPNDWKIVGTGDFNGDGRDDILWRSDNGTVTNWLGRADGSFINNHINTGEVIPLDWHIVGTGDFNGDGNSDILWRSDAGTVTNWLGQDNGGFINNHANTGQVIPLDWHIVGTGDFNGDGRSDVLWRSDHNVITDWIGQDNGGFGDNPVGFYLEMPLAWQIPLYSPGLGLWDY</sequence>
<dbReference type="SUPFAM" id="SSF69318">
    <property type="entry name" value="Integrin alpha N-terminal domain"/>
    <property type="match status" value="1"/>
</dbReference>
<dbReference type="InterPro" id="IPR028994">
    <property type="entry name" value="Integrin_alpha_N"/>
</dbReference>
<dbReference type="Proteomes" id="UP000502502">
    <property type="component" value="Chromosome"/>
</dbReference>
<gene>
    <name evidence="2" type="ORF">G7078_08230</name>
</gene>
<evidence type="ECO:0000313" key="2">
    <source>
        <dbReference type="EMBL" id="QIL02770.1"/>
    </source>
</evidence>
<dbReference type="Gene3D" id="2.130.10.130">
    <property type="entry name" value="Integrin alpha, N-terminal"/>
    <property type="match status" value="2"/>
</dbReference>
<reference evidence="2 3" key="1">
    <citation type="submission" date="2020-03" db="EMBL/GenBank/DDBJ databases">
        <title>Sphingomonas sp. nov., isolated from fish.</title>
        <authorList>
            <person name="Hyun D.-W."/>
            <person name="Bae J.-W."/>
        </authorList>
    </citation>
    <scope>NUCLEOTIDE SEQUENCE [LARGE SCALE GENOMIC DNA]</scope>
    <source>
        <strain evidence="2 3">HDW15C</strain>
    </source>
</reference>
<dbReference type="AlphaFoldDB" id="A0A6G7ZPE3"/>
<proteinExistence type="predicted"/>
<dbReference type="KEGG" id="ssin:G7078_08230"/>
<accession>A0A6G7ZPE3</accession>
<keyword evidence="1" id="KW-0732">Signal</keyword>
<name>A0A6G7ZPE3_9SPHN</name>
<dbReference type="InterPro" id="IPR013517">
    <property type="entry name" value="FG-GAP"/>
</dbReference>
<dbReference type="RefSeq" id="WP_166094927.1">
    <property type="nucleotide sequence ID" value="NZ_CP049871.1"/>
</dbReference>
<protein>
    <submittedName>
        <fullName evidence="2">VCBS repeat-containing protein</fullName>
    </submittedName>
</protein>